<accession>A0ABT9H215</accession>
<name>A0ABT9H215_9GAMM</name>
<evidence type="ECO:0000313" key="2">
    <source>
        <dbReference type="Proteomes" id="UP001231616"/>
    </source>
</evidence>
<organism evidence="1 2">
    <name type="scientific">Alkalimonas collagenimarina</name>
    <dbReference type="NCBI Taxonomy" id="400390"/>
    <lineage>
        <taxon>Bacteria</taxon>
        <taxon>Pseudomonadati</taxon>
        <taxon>Pseudomonadota</taxon>
        <taxon>Gammaproteobacteria</taxon>
        <taxon>Alkalimonas</taxon>
    </lineage>
</organism>
<dbReference type="EMBL" id="JAUZVZ010000023">
    <property type="protein sequence ID" value="MDP4537357.1"/>
    <property type="molecule type" value="Genomic_DNA"/>
</dbReference>
<keyword evidence="2" id="KW-1185">Reference proteome</keyword>
<gene>
    <name evidence="1" type="ORF">Q3O60_14280</name>
</gene>
<dbReference type="Proteomes" id="UP001231616">
    <property type="component" value="Unassembled WGS sequence"/>
</dbReference>
<reference evidence="1 2" key="1">
    <citation type="submission" date="2023-08" db="EMBL/GenBank/DDBJ databases">
        <authorList>
            <person name="Joshi A."/>
            <person name="Thite S."/>
        </authorList>
    </citation>
    <scope>NUCLEOTIDE SEQUENCE [LARGE SCALE GENOMIC DNA]</scope>
    <source>
        <strain evidence="1 2">AC40</strain>
    </source>
</reference>
<evidence type="ECO:0008006" key="3">
    <source>
        <dbReference type="Google" id="ProtNLM"/>
    </source>
</evidence>
<protein>
    <recommendedName>
        <fullName evidence="3">Lipoprotein</fullName>
    </recommendedName>
</protein>
<comment type="caution">
    <text evidence="1">The sequence shown here is derived from an EMBL/GenBank/DDBJ whole genome shotgun (WGS) entry which is preliminary data.</text>
</comment>
<evidence type="ECO:0000313" key="1">
    <source>
        <dbReference type="EMBL" id="MDP4537357.1"/>
    </source>
</evidence>
<proteinExistence type="predicted"/>
<sequence length="168" mass="19469">MNHQNRLYFLIISVLILAACDKRPDIEVLEQRFYQHQTQFEVISKVACSIRSELNTRWLRYEVNSGEQFSDSLSEEFQMLDQLMTKIGAEHIVLQQKGAPGCTLHITQWSSAFAGSGITIGFSFQPTEIIEYHPDLYDTKGTPEVERKEIRFTKPLASGWYIEYHKYG</sequence>
<dbReference type="RefSeq" id="WP_305894620.1">
    <property type="nucleotide sequence ID" value="NZ_JAUZVZ010000023.1"/>
</dbReference>
<dbReference type="PROSITE" id="PS51257">
    <property type="entry name" value="PROKAR_LIPOPROTEIN"/>
    <property type="match status" value="1"/>
</dbReference>